<dbReference type="Gene3D" id="3.40.50.10300">
    <property type="entry name" value="CoaB-like"/>
    <property type="match status" value="1"/>
</dbReference>
<dbReference type="OrthoDB" id="70224at2759"/>
<keyword evidence="3" id="KW-1185">Reference proteome</keyword>
<dbReference type="Proteomes" id="UP000504606">
    <property type="component" value="Unplaced"/>
</dbReference>
<sequence length="316" mass="35993">MSSNWEDFFNDNRPPPDLDENRKLIEEFCDRHLERKSRIVLVTSGGTTIPLEHHTVRFVDNFSAGTRGAASVEYFLDAGYAVIFLYRHKSIEPFLRHLMGSKFLDMLEIGSSPVGNPSISVKSAEAERILPILTKYKAVKESETLVQVGFTSLSDYLWLLRIVCEQLARFGPQSMLYLAAAVSDFYMPPQEMSTHKMQSADGAPTIQFCLVPKFLQPLVSLWVPKAYVVSFKLETDESILIKKARGALEKYKHNVVIGNLLQSRRHLGVVVTQNNAMNIVLTPEQEKQGLEIEEFFVQHLQTEHLKFITENVPQEY</sequence>
<proteinExistence type="inferred from homology"/>
<reference evidence="4" key="1">
    <citation type="submission" date="2025-08" db="UniProtKB">
        <authorList>
            <consortium name="RefSeq"/>
        </authorList>
    </citation>
    <scope>IDENTIFICATION</scope>
    <source>
        <tissue evidence="4">Whole organism</tissue>
    </source>
</reference>
<organism evidence="3 4">
    <name type="scientific">Frankliniella occidentalis</name>
    <name type="common">Western flower thrips</name>
    <name type="synonym">Euthrips occidentalis</name>
    <dbReference type="NCBI Taxonomy" id="133901"/>
    <lineage>
        <taxon>Eukaryota</taxon>
        <taxon>Metazoa</taxon>
        <taxon>Ecdysozoa</taxon>
        <taxon>Arthropoda</taxon>
        <taxon>Hexapoda</taxon>
        <taxon>Insecta</taxon>
        <taxon>Pterygota</taxon>
        <taxon>Neoptera</taxon>
        <taxon>Paraneoptera</taxon>
        <taxon>Thysanoptera</taxon>
        <taxon>Terebrantia</taxon>
        <taxon>Thripoidea</taxon>
        <taxon>Thripidae</taxon>
        <taxon>Frankliniella</taxon>
    </lineage>
</organism>
<evidence type="ECO:0000313" key="3">
    <source>
        <dbReference type="Proteomes" id="UP000504606"/>
    </source>
</evidence>
<dbReference type="GO" id="GO:0003824">
    <property type="term" value="F:catalytic activity"/>
    <property type="evidence" value="ECO:0007669"/>
    <property type="project" value="UniProtKB-ARBA"/>
</dbReference>
<accession>A0A6J1TJD9</accession>
<dbReference type="SUPFAM" id="SSF102645">
    <property type="entry name" value="CoaB-like"/>
    <property type="match status" value="1"/>
</dbReference>
<dbReference type="RefSeq" id="XP_026292857.1">
    <property type="nucleotide sequence ID" value="XM_026437072.2"/>
</dbReference>
<name>A0A6J1TJD9_FRAOC</name>
<dbReference type="AlphaFoldDB" id="A0A6J1TJD9"/>
<dbReference type="KEGG" id="foc:113217260"/>
<comment type="similarity">
    <text evidence="1">Belongs to the PPC synthetase family.</text>
</comment>
<evidence type="ECO:0000256" key="1">
    <source>
        <dbReference type="ARBA" id="ARBA00005703"/>
    </source>
</evidence>
<gene>
    <name evidence="4" type="primary">LOC113217260</name>
</gene>
<dbReference type="GO" id="GO:0015937">
    <property type="term" value="P:coenzyme A biosynthetic process"/>
    <property type="evidence" value="ECO:0007669"/>
    <property type="project" value="UniProtKB-ARBA"/>
</dbReference>
<dbReference type="Pfam" id="PF04127">
    <property type="entry name" value="DFP"/>
    <property type="match status" value="1"/>
</dbReference>
<dbReference type="PANTHER" id="PTHR12290">
    <property type="entry name" value="CORNICHON-RELATED"/>
    <property type="match status" value="1"/>
</dbReference>
<evidence type="ECO:0000259" key="2">
    <source>
        <dbReference type="Pfam" id="PF04127"/>
    </source>
</evidence>
<dbReference type="InterPro" id="IPR035929">
    <property type="entry name" value="CoaB-like_sf"/>
</dbReference>
<dbReference type="GeneID" id="113217260"/>
<evidence type="ECO:0000313" key="4">
    <source>
        <dbReference type="RefSeq" id="XP_026292857.1"/>
    </source>
</evidence>
<dbReference type="InterPro" id="IPR007085">
    <property type="entry name" value="DNA/pantothenate-metab_flavo_C"/>
</dbReference>
<feature type="domain" description="DNA/pantothenate metabolism flavoprotein C-terminal" evidence="2">
    <location>
        <begin position="169"/>
        <end position="281"/>
    </location>
</feature>
<protein>
    <submittedName>
        <fullName evidence="4">Phosphopantothenate--cysteine ligase-like</fullName>
    </submittedName>
</protein>